<dbReference type="Pfam" id="PF04264">
    <property type="entry name" value="YceI"/>
    <property type="match status" value="1"/>
</dbReference>
<sequence>MTALPTNLTPGTYVADPTHTQAGFTVRHAGISKVRGTVPVTEATIVVGEDVESSSVTATLDATAISTGDAGRDGHLQSADFFSTDVNPTWTFSSTSVTADGDDFKVVGDLTIAGVTKPVTLDLEYTGSATDPFGNPRAAFEATTTISRKEWGITWNAALEAGGVLVSDKVAIALDVSAIKQA</sequence>
<evidence type="ECO:0000259" key="2">
    <source>
        <dbReference type="SMART" id="SM00867"/>
    </source>
</evidence>
<dbReference type="InterPro" id="IPR007372">
    <property type="entry name" value="Lipid/polyisoprenoid-bd_YceI"/>
</dbReference>
<dbReference type="InterPro" id="IPR036761">
    <property type="entry name" value="TTHA0802/YceI-like_sf"/>
</dbReference>
<dbReference type="RefSeq" id="WP_192278154.1">
    <property type="nucleotide sequence ID" value="NZ_JACZDF010000002.1"/>
</dbReference>
<feature type="domain" description="Lipid/polyisoprenoid-binding YceI-like" evidence="2">
    <location>
        <begin position="12"/>
        <end position="179"/>
    </location>
</feature>
<dbReference type="PANTHER" id="PTHR34406">
    <property type="entry name" value="PROTEIN YCEI"/>
    <property type="match status" value="1"/>
</dbReference>
<comment type="similarity">
    <text evidence="1">Belongs to the UPF0312 family.</text>
</comment>
<dbReference type="Gene3D" id="2.40.128.110">
    <property type="entry name" value="Lipid/polyisoprenoid-binding, YceI-like"/>
    <property type="match status" value="1"/>
</dbReference>
<comment type="caution">
    <text evidence="3">The sequence shown here is derived from an EMBL/GenBank/DDBJ whole genome shotgun (WGS) entry which is preliminary data.</text>
</comment>
<evidence type="ECO:0000313" key="4">
    <source>
        <dbReference type="Proteomes" id="UP000642107"/>
    </source>
</evidence>
<dbReference type="EMBL" id="JACZDF010000002">
    <property type="protein sequence ID" value="MBD9698663.1"/>
    <property type="molecule type" value="Genomic_DNA"/>
</dbReference>
<accession>A0ABR9DNG6</accession>
<gene>
    <name evidence="3" type="ORF">IGS67_04020</name>
</gene>
<reference evidence="3 4" key="1">
    <citation type="submission" date="2020-09" db="EMBL/GenBank/DDBJ databases">
        <title>Flavimobilis rhizosphaerae sp. nov., isolated from rhizosphere soil of Spartina alterniflora.</title>
        <authorList>
            <person name="Hanqin C."/>
        </authorList>
    </citation>
    <scope>NUCLEOTIDE SEQUENCE [LARGE SCALE GENOMIC DNA]</scope>
    <source>
        <strain evidence="3 4">GY 10621</strain>
    </source>
</reference>
<organism evidence="3 4">
    <name type="scientific">Flavimobilis rhizosphaerae</name>
    <dbReference type="NCBI Taxonomy" id="2775421"/>
    <lineage>
        <taxon>Bacteria</taxon>
        <taxon>Bacillati</taxon>
        <taxon>Actinomycetota</taxon>
        <taxon>Actinomycetes</taxon>
        <taxon>Micrococcales</taxon>
        <taxon>Jonesiaceae</taxon>
        <taxon>Flavimobilis</taxon>
    </lineage>
</organism>
<evidence type="ECO:0000313" key="3">
    <source>
        <dbReference type="EMBL" id="MBD9698663.1"/>
    </source>
</evidence>
<protein>
    <submittedName>
        <fullName evidence="3">YceI family protein</fullName>
    </submittedName>
</protein>
<dbReference type="Proteomes" id="UP000642107">
    <property type="component" value="Unassembled WGS sequence"/>
</dbReference>
<evidence type="ECO:0000256" key="1">
    <source>
        <dbReference type="ARBA" id="ARBA00008812"/>
    </source>
</evidence>
<dbReference type="SMART" id="SM00867">
    <property type="entry name" value="YceI"/>
    <property type="match status" value="1"/>
</dbReference>
<proteinExistence type="inferred from homology"/>
<keyword evidence="4" id="KW-1185">Reference proteome</keyword>
<name>A0ABR9DNG6_9MICO</name>
<dbReference type="SUPFAM" id="SSF101874">
    <property type="entry name" value="YceI-like"/>
    <property type="match status" value="1"/>
</dbReference>
<dbReference type="PANTHER" id="PTHR34406:SF1">
    <property type="entry name" value="PROTEIN YCEI"/>
    <property type="match status" value="1"/>
</dbReference>